<evidence type="ECO:0000259" key="1">
    <source>
        <dbReference type="Pfam" id="PF01833"/>
    </source>
</evidence>
<dbReference type="InterPro" id="IPR002909">
    <property type="entry name" value="IPT_dom"/>
</dbReference>
<sequence>MRKILSIGLIALFFFSVSCDQEEDGTLSVQTEELLYVSGDQVRILGRVISSQSLGLVDHGFYLSQDESFANPEIISLGEKNGPGRFIGVQDGLTAGVPYFVKAFIELDGELIFGQVVEFSTLNAALDSFTPAFSVPGQEMTITGRNFTEGTRVFFGEVEAEVLEIRLESILRVRIPSANSNFVNIRVLVQDQELSFPDPFEYQAGDYELISSFPDSFRLYRNVFFQNSQGFWIGLGLERGSDLLNYFQRYDPDLDTWQRVEFPGSPRSFAFATENYLGGGAVEVGRDEFDYDQSLYKITSSGFERLPDLPFESKNSKAFELGGQLVVLGTEQGDPLLFKKFDESSGTWSDLATPPVVLNASNIHFIYEGKIYLISSENELWQYVGGENRWELVGRFPGSFANGFGMGQVLGDKAYVGLNRRNNEMWELDLISMEWKPKNPIPSIPQGIVVGHFQKDGFLYIMRVPDINLPGDFPMQLYRFDPNGI</sequence>
<accession>A0A1G6WAW7</accession>
<evidence type="ECO:0000313" key="3">
    <source>
        <dbReference type="Proteomes" id="UP000199060"/>
    </source>
</evidence>
<dbReference type="SUPFAM" id="SSF81296">
    <property type="entry name" value="E set domains"/>
    <property type="match status" value="1"/>
</dbReference>
<dbReference type="Gene3D" id="2.60.40.10">
    <property type="entry name" value="Immunoglobulins"/>
    <property type="match status" value="1"/>
</dbReference>
<feature type="domain" description="IPT/TIG" evidence="1">
    <location>
        <begin position="127"/>
        <end position="202"/>
    </location>
</feature>
<dbReference type="Pfam" id="PF01833">
    <property type="entry name" value="TIG"/>
    <property type="match status" value="1"/>
</dbReference>
<reference evidence="3" key="1">
    <citation type="submission" date="2016-10" db="EMBL/GenBank/DDBJ databases">
        <authorList>
            <person name="Varghese N."/>
            <person name="Submissions S."/>
        </authorList>
    </citation>
    <scope>NUCLEOTIDE SEQUENCE [LARGE SCALE GENOMIC DNA]</scope>
    <source>
        <strain evidence="3">DSM 23095</strain>
    </source>
</reference>
<keyword evidence="3" id="KW-1185">Reference proteome</keyword>
<dbReference type="InterPro" id="IPR014756">
    <property type="entry name" value="Ig_E-set"/>
</dbReference>
<dbReference type="Proteomes" id="UP000199060">
    <property type="component" value="Unassembled WGS sequence"/>
</dbReference>
<dbReference type="AlphaFoldDB" id="A0A1G6WAW7"/>
<dbReference type="InterPro" id="IPR013783">
    <property type="entry name" value="Ig-like_fold"/>
</dbReference>
<name>A0A1G6WAW7_9BACT</name>
<protein>
    <submittedName>
        <fullName evidence="2">IPT/TIG domain-containing protein</fullName>
    </submittedName>
</protein>
<dbReference type="InterPro" id="IPR015915">
    <property type="entry name" value="Kelch-typ_b-propeller"/>
</dbReference>
<organism evidence="2 3">
    <name type="scientific">Algoriphagus faecimaris</name>
    <dbReference type="NCBI Taxonomy" id="686796"/>
    <lineage>
        <taxon>Bacteria</taxon>
        <taxon>Pseudomonadati</taxon>
        <taxon>Bacteroidota</taxon>
        <taxon>Cytophagia</taxon>
        <taxon>Cytophagales</taxon>
        <taxon>Cyclobacteriaceae</taxon>
        <taxon>Algoriphagus</taxon>
    </lineage>
</organism>
<dbReference type="OrthoDB" id="103335at2"/>
<dbReference type="SUPFAM" id="SSF117281">
    <property type="entry name" value="Kelch motif"/>
    <property type="match status" value="1"/>
</dbReference>
<dbReference type="EMBL" id="FNAC01000042">
    <property type="protein sequence ID" value="SDD62196.1"/>
    <property type="molecule type" value="Genomic_DNA"/>
</dbReference>
<gene>
    <name evidence="2" type="ORF">SAMN04488104_10426</name>
</gene>
<dbReference type="STRING" id="686796.SAMN04488104_10426"/>
<dbReference type="PROSITE" id="PS51257">
    <property type="entry name" value="PROKAR_LIPOPROTEIN"/>
    <property type="match status" value="1"/>
</dbReference>
<dbReference type="RefSeq" id="WP_087940852.1">
    <property type="nucleotide sequence ID" value="NZ_FNAC01000042.1"/>
</dbReference>
<evidence type="ECO:0000313" key="2">
    <source>
        <dbReference type="EMBL" id="SDD62196.1"/>
    </source>
</evidence>
<dbReference type="Gene3D" id="2.120.10.80">
    <property type="entry name" value="Kelch-type beta propeller"/>
    <property type="match status" value="2"/>
</dbReference>
<proteinExistence type="predicted"/>